<dbReference type="Proteomes" id="UP000823882">
    <property type="component" value="Unassembled WGS sequence"/>
</dbReference>
<reference evidence="1" key="2">
    <citation type="submission" date="2021-04" db="EMBL/GenBank/DDBJ databases">
        <authorList>
            <person name="Gilroy R."/>
        </authorList>
    </citation>
    <scope>NUCLEOTIDE SEQUENCE</scope>
    <source>
        <strain evidence="1">CHK186-1790</strain>
    </source>
</reference>
<sequence length="143" mass="14514">MRILIIDGQGGGIGSRLAALLRPRLPEGCELLCAGTNALATSAMLKAGAARGATGEHAIVYNAQRAHLILGPMGILLANGILGEVSPAMAAAVSGAECKKVLIPSSTCGVLVAGTEERRLEDYLNSAVDLALGEIARLAGQRA</sequence>
<dbReference type="EMBL" id="DWWJ01000005">
    <property type="protein sequence ID" value="HJC40000.1"/>
    <property type="molecule type" value="Genomic_DNA"/>
</dbReference>
<dbReference type="InterPro" id="IPR024208">
    <property type="entry name" value="DUF3842"/>
</dbReference>
<accession>A0A9D2NX12</accession>
<dbReference type="AlphaFoldDB" id="A0A9D2NX12"/>
<reference evidence="1" key="1">
    <citation type="journal article" date="2021" name="PeerJ">
        <title>Extensive microbial diversity within the chicken gut microbiome revealed by metagenomics and culture.</title>
        <authorList>
            <person name="Gilroy R."/>
            <person name="Ravi A."/>
            <person name="Getino M."/>
            <person name="Pursley I."/>
            <person name="Horton D.L."/>
            <person name="Alikhan N.F."/>
            <person name="Baker D."/>
            <person name="Gharbi K."/>
            <person name="Hall N."/>
            <person name="Watson M."/>
            <person name="Adriaenssens E.M."/>
            <person name="Foster-Nyarko E."/>
            <person name="Jarju S."/>
            <person name="Secka A."/>
            <person name="Antonio M."/>
            <person name="Oren A."/>
            <person name="Chaudhuri R.R."/>
            <person name="La Ragione R."/>
            <person name="Hildebrand F."/>
            <person name="Pallen M.J."/>
        </authorList>
    </citation>
    <scope>NUCLEOTIDE SEQUENCE</scope>
    <source>
        <strain evidence="1">CHK186-1790</strain>
    </source>
</reference>
<name>A0A9D2NX12_9FIRM</name>
<protein>
    <submittedName>
        <fullName evidence="1">DUF3842 family protein</fullName>
    </submittedName>
</protein>
<comment type="caution">
    <text evidence="1">The sequence shown here is derived from an EMBL/GenBank/DDBJ whole genome shotgun (WGS) entry which is preliminary data.</text>
</comment>
<proteinExistence type="predicted"/>
<dbReference type="Pfam" id="PF12953">
    <property type="entry name" value="DUF3842"/>
    <property type="match status" value="1"/>
</dbReference>
<evidence type="ECO:0000313" key="2">
    <source>
        <dbReference type="Proteomes" id="UP000823882"/>
    </source>
</evidence>
<organism evidence="1 2">
    <name type="scientific">Candidatus Intestinimonas pullistercoris</name>
    <dbReference type="NCBI Taxonomy" id="2838623"/>
    <lineage>
        <taxon>Bacteria</taxon>
        <taxon>Bacillati</taxon>
        <taxon>Bacillota</taxon>
        <taxon>Clostridia</taxon>
        <taxon>Eubacteriales</taxon>
        <taxon>Intestinimonas</taxon>
    </lineage>
</organism>
<gene>
    <name evidence="1" type="ORF">H9701_00415</name>
</gene>
<evidence type="ECO:0000313" key="1">
    <source>
        <dbReference type="EMBL" id="HJC40000.1"/>
    </source>
</evidence>